<dbReference type="GO" id="GO:1904680">
    <property type="term" value="F:peptide transmembrane transporter activity"/>
    <property type="evidence" value="ECO:0007669"/>
    <property type="project" value="TreeGrafter"/>
</dbReference>
<dbReference type="GO" id="GO:0030288">
    <property type="term" value="C:outer membrane-bounded periplasmic space"/>
    <property type="evidence" value="ECO:0007669"/>
    <property type="project" value="UniProtKB-ARBA"/>
</dbReference>
<dbReference type="SUPFAM" id="SSF53850">
    <property type="entry name" value="Periplasmic binding protein-like II"/>
    <property type="match status" value="1"/>
</dbReference>
<dbReference type="Gene3D" id="3.90.76.10">
    <property type="entry name" value="Dipeptide-binding Protein, Domain 1"/>
    <property type="match status" value="1"/>
</dbReference>
<dbReference type="CDD" id="cd08513">
    <property type="entry name" value="PBP2_thermophilic_Hb8_like"/>
    <property type="match status" value="1"/>
</dbReference>
<keyword evidence="6" id="KW-1185">Reference proteome</keyword>
<dbReference type="Proteomes" id="UP000549457">
    <property type="component" value="Unassembled WGS sequence"/>
</dbReference>
<name>A0A840SHM7_9RHOB</name>
<reference evidence="5 6" key="1">
    <citation type="submission" date="2020-08" db="EMBL/GenBank/DDBJ databases">
        <title>Genomic Encyclopedia of Type Strains, Phase IV (KMG-IV): sequencing the most valuable type-strain genomes for metagenomic binning, comparative biology and taxonomic classification.</title>
        <authorList>
            <person name="Goeker M."/>
        </authorList>
    </citation>
    <scope>NUCLEOTIDE SEQUENCE [LARGE SCALE GENOMIC DNA]</scope>
    <source>
        <strain evidence="5 6">DSM 101730</strain>
    </source>
</reference>
<comment type="similarity">
    <text evidence="2">Belongs to the bacterial solute-binding protein 5 family.</text>
</comment>
<dbReference type="Pfam" id="PF00496">
    <property type="entry name" value="SBP_bac_5"/>
    <property type="match status" value="1"/>
</dbReference>
<feature type="domain" description="Solute-binding protein family 5" evidence="4">
    <location>
        <begin position="88"/>
        <end position="461"/>
    </location>
</feature>
<gene>
    <name evidence="5" type="ORF">HNP73_001308</name>
</gene>
<sequence>MSDVPASFRPTRRQTLGLFGLGAAGLVIPQAFGGVAFAQDAAPKGQIVLGFSQEPTVFNPHLLHIEVDEGVYFAIFDPLFGVDAEGKFYPLLAAEVPTVENGGISADGLTWKVKLRDDVKWHDGTPFTAEDVKFTLELLVNPDFRSWRRAGHELVQELTVVSPTEISWKMSAPYAPYASILASTFIVPKHAFDGQADLNATPFNNAPIGTGPFKWVKRVAGDYIEMEANTDYVGDGPYVEKLIIKYIPDMTVLYTQFKTGDIDVIGLQWITADHYDEAKALPDRVVIKAPNPTVESIGLNLGKPVFQDKAVRQALYAALDKTTLIDALYYGLPLPTESYMPQQSFYYNPDLPKHEFSTEKANAILDEAGWVKGGDGIREKDGVRLAFTNSTTAGNHLREQAQQFIQQTFAEIGAEMTIHNLPPAVMWGDYWMLSQYDSTIVGIAFLTGPDPDTADYFSSKSISAKGGAGQNTFQWENEDVDRLLAEGAKIFVPEERKVPYLELQELAREELPFLPMFQYTVLPGTKTGIEGLVPNVNVRVDSWNVGSWRWV</sequence>
<evidence type="ECO:0000256" key="2">
    <source>
        <dbReference type="ARBA" id="ARBA00005695"/>
    </source>
</evidence>
<accession>A0A840SHM7</accession>
<dbReference type="GO" id="GO:0043190">
    <property type="term" value="C:ATP-binding cassette (ABC) transporter complex"/>
    <property type="evidence" value="ECO:0007669"/>
    <property type="project" value="InterPro"/>
</dbReference>
<keyword evidence="3" id="KW-0732">Signal</keyword>
<dbReference type="EMBL" id="JACHFM010000001">
    <property type="protein sequence ID" value="MBB5221387.1"/>
    <property type="molecule type" value="Genomic_DNA"/>
</dbReference>
<evidence type="ECO:0000256" key="3">
    <source>
        <dbReference type="ARBA" id="ARBA00022729"/>
    </source>
</evidence>
<evidence type="ECO:0000259" key="4">
    <source>
        <dbReference type="Pfam" id="PF00496"/>
    </source>
</evidence>
<evidence type="ECO:0000256" key="1">
    <source>
        <dbReference type="ARBA" id="ARBA00004418"/>
    </source>
</evidence>
<dbReference type="GO" id="GO:0015833">
    <property type="term" value="P:peptide transport"/>
    <property type="evidence" value="ECO:0007669"/>
    <property type="project" value="TreeGrafter"/>
</dbReference>
<dbReference type="Gene3D" id="3.40.190.10">
    <property type="entry name" value="Periplasmic binding protein-like II"/>
    <property type="match status" value="1"/>
</dbReference>
<dbReference type="PANTHER" id="PTHR30290">
    <property type="entry name" value="PERIPLASMIC BINDING COMPONENT OF ABC TRANSPORTER"/>
    <property type="match status" value="1"/>
</dbReference>
<dbReference type="Gene3D" id="3.10.105.10">
    <property type="entry name" value="Dipeptide-binding Protein, Domain 3"/>
    <property type="match status" value="1"/>
</dbReference>
<dbReference type="InterPro" id="IPR039424">
    <property type="entry name" value="SBP_5"/>
</dbReference>
<dbReference type="PANTHER" id="PTHR30290:SF38">
    <property type="entry name" value="D,D-DIPEPTIDE-BINDING PERIPLASMIC PROTEIN DDPA-RELATED"/>
    <property type="match status" value="1"/>
</dbReference>
<protein>
    <submittedName>
        <fullName evidence="5">Peptide/nickel transport system substrate-binding protein</fullName>
    </submittedName>
</protein>
<dbReference type="PIRSF" id="PIRSF002741">
    <property type="entry name" value="MppA"/>
    <property type="match status" value="1"/>
</dbReference>
<comment type="caution">
    <text evidence="5">The sequence shown here is derived from an EMBL/GenBank/DDBJ whole genome shotgun (WGS) entry which is preliminary data.</text>
</comment>
<dbReference type="InterPro" id="IPR030678">
    <property type="entry name" value="Peptide/Ni-bd"/>
</dbReference>
<organism evidence="5 6">
    <name type="scientific">Amaricoccus macauensis</name>
    <dbReference type="NCBI Taxonomy" id="57001"/>
    <lineage>
        <taxon>Bacteria</taxon>
        <taxon>Pseudomonadati</taxon>
        <taxon>Pseudomonadota</taxon>
        <taxon>Alphaproteobacteria</taxon>
        <taxon>Rhodobacterales</taxon>
        <taxon>Paracoccaceae</taxon>
        <taxon>Amaricoccus</taxon>
    </lineage>
</organism>
<dbReference type="PROSITE" id="PS51318">
    <property type="entry name" value="TAT"/>
    <property type="match status" value="1"/>
</dbReference>
<dbReference type="AlphaFoldDB" id="A0A840SHM7"/>
<dbReference type="InterPro" id="IPR006311">
    <property type="entry name" value="TAT_signal"/>
</dbReference>
<comment type="subcellular location">
    <subcellularLocation>
        <location evidence="1">Periplasm</location>
    </subcellularLocation>
</comment>
<evidence type="ECO:0000313" key="5">
    <source>
        <dbReference type="EMBL" id="MBB5221387.1"/>
    </source>
</evidence>
<evidence type="ECO:0000313" key="6">
    <source>
        <dbReference type="Proteomes" id="UP000549457"/>
    </source>
</evidence>
<proteinExistence type="inferred from homology"/>
<dbReference type="InterPro" id="IPR000914">
    <property type="entry name" value="SBP_5_dom"/>
</dbReference>
<dbReference type="RefSeq" id="WP_184147762.1">
    <property type="nucleotide sequence ID" value="NZ_JACHFM010000001.1"/>
</dbReference>